<accession>A0A151WHR0</accession>
<dbReference type="InterPro" id="IPR004875">
    <property type="entry name" value="DDE_SF_endonuclease_dom"/>
</dbReference>
<sequence>MPLSNRTLSLTGEKITTAVIPQLNARTHSYTIQPILSMEGKLMSPMMICLQEINGKFPTTIQLPNYENLVIRCSKSGKLDKTLVRDFFQNVFKPTVEQSPEKKAVLILDSWGAQKSHELYQDDNVTVLLKILPEGSTGFMQPLDLFCFHQWKDFIKRFTEHAFLTGNQTLLHRRENILKIHSLILNQFQSPVYQPMFKYAWFKGGFDVPYVEFKGLKDINFSFEEPICQICNQNATCIKCSYDFCSRSLCYDCFFERYHNH</sequence>
<evidence type="ECO:0000259" key="1">
    <source>
        <dbReference type="Pfam" id="PF03184"/>
    </source>
</evidence>
<protein>
    <recommendedName>
        <fullName evidence="1">DDE-1 domain-containing protein</fullName>
    </recommendedName>
</protein>
<feature type="domain" description="DDE-1" evidence="1">
    <location>
        <begin position="59"/>
        <end position="171"/>
    </location>
</feature>
<dbReference type="Proteomes" id="UP000075809">
    <property type="component" value="Unassembled WGS sequence"/>
</dbReference>
<name>A0A151WHR0_9HYME</name>
<dbReference type="GO" id="GO:0003676">
    <property type="term" value="F:nucleic acid binding"/>
    <property type="evidence" value="ECO:0007669"/>
    <property type="project" value="InterPro"/>
</dbReference>
<gene>
    <name evidence="3" type="ORF">ALC60_00240</name>
    <name evidence="2" type="ORF">ALC60_13591</name>
</gene>
<dbReference type="AlphaFoldDB" id="A0A151WHR0"/>
<dbReference type="EMBL" id="KQ983107">
    <property type="protein sequence ID" value="KYQ47389.1"/>
    <property type="molecule type" value="Genomic_DNA"/>
</dbReference>
<dbReference type="EMBL" id="KQ982052">
    <property type="protein sequence ID" value="KYQ60615.1"/>
    <property type="molecule type" value="Genomic_DNA"/>
</dbReference>
<organism evidence="2 4">
    <name type="scientific">Mycetomoellerius zeteki</name>
    <dbReference type="NCBI Taxonomy" id="64791"/>
    <lineage>
        <taxon>Eukaryota</taxon>
        <taxon>Metazoa</taxon>
        <taxon>Ecdysozoa</taxon>
        <taxon>Arthropoda</taxon>
        <taxon>Hexapoda</taxon>
        <taxon>Insecta</taxon>
        <taxon>Pterygota</taxon>
        <taxon>Neoptera</taxon>
        <taxon>Endopterygota</taxon>
        <taxon>Hymenoptera</taxon>
        <taxon>Apocrita</taxon>
        <taxon>Aculeata</taxon>
        <taxon>Formicoidea</taxon>
        <taxon>Formicidae</taxon>
        <taxon>Myrmicinae</taxon>
        <taxon>Mycetomoellerius</taxon>
    </lineage>
</organism>
<proteinExistence type="predicted"/>
<evidence type="ECO:0000313" key="2">
    <source>
        <dbReference type="EMBL" id="KYQ47389.1"/>
    </source>
</evidence>
<dbReference type="Pfam" id="PF03184">
    <property type="entry name" value="DDE_1"/>
    <property type="match status" value="1"/>
</dbReference>
<reference evidence="2 4" key="1">
    <citation type="submission" date="2015-09" db="EMBL/GenBank/DDBJ databases">
        <title>Trachymyrmex zeteki WGS genome.</title>
        <authorList>
            <person name="Nygaard S."/>
            <person name="Hu H."/>
            <person name="Boomsma J."/>
            <person name="Zhang G."/>
        </authorList>
    </citation>
    <scope>NUCLEOTIDE SEQUENCE [LARGE SCALE GENOMIC DNA]</scope>
    <source>
        <strain evidence="2">Tzet28-1</strain>
        <tissue evidence="2">Whole body</tissue>
    </source>
</reference>
<keyword evidence="4" id="KW-1185">Reference proteome</keyword>
<evidence type="ECO:0000313" key="4">
    <source>
        <dbReference type="Proteomes" id="UP000075809"/>
    </source>
</evidence>
<evidence type="ECO:0000313" key="3">
    <source>
        <dbReference type="EMBL" id="KYQ60615.1"/>
    </source>
</evidence>